<dbReference type="Proteomes" id="UP000008550">
    <property type="component" value="Chromosome"/>
</dbReference>
<dbReference type="EMBL" id="CP000930">
    <property type="protein sequence ID" value="ABZ84196.1"/>
    <property type="molecule type" value="Genomic_DNA"/>
</dbReference>
<name>B0TE01_HELMI</name>
<dbReference type="AlphaFoldDB" id="B0TE01"/>
<evidence type="ECO:0000313" key="2">
    <source>
        <dbReference type="Proteomes" id="UP000008550"/>
    </source>
</evidence>
<organism evidence="1 2">
    <name type="scientific">Heliobacterium modesticaldum (strain ATCC 51547 / Ice1)</name>
    <dbReference type="NCBI Taxonomy" id="498761"/>
    <lineage>
        <taxon>Bacteria</taxon>
        <taxon>Bacillati</taxon>
        <taxon>Bacillota</taxon>
        <taxon>Clostridia</taxon>
        <taxon>Eubacteriales</taxon>
        <taxon>Heliobacteriaceae</taxon>
        <taxon>Heliomicrobium</taxon>
    </lineage>
</organism>
<gene>
    <name evidence="1" type="ORF">HM1_1626</name>
</gene>
<sequence length="42" mass="5250">MRITAVYDDAKRVYQHYKPNYPNIGPLKRDRYKKDTFYFYLT</sequence>
<dbReference type="HOGENOM" id="CLU_3252463_0_0_9"/>
<keyword evidence="2" id="KW-1185">Reference proteome</keyword>
<reference evidence="1 2" key="1">
    <citation type="journal article" date="2008" name="J. Bacteriol.">
        <title>The genome of Heliobacterium modesticaldum, a phototrophic representative of the Firmicutes containing the simplest photosynthetic apparatus.</title>
        <authorList>
            <person name="Sattley W.M."/>
            <person name="Madigan M.T."/>
            <person name="Swingley W.D."/>
            <person name="Cheung P.C."/>
            <person name="Clocksin K.M."/>
            <person name="Conrad A.L."/>
            <person name="Dejesa L.C."/>
            <person name="Honchak B.M."/>
            <person name="Jung D.O."/>
            <person name="Karbach L.E."/>
            <person name="Kurdoglu A."/>
            <person name="Lahiri S."/>
            <person name="Mastrian S.D."/>
            <person name="Page L.E."/>
            <person name="Taylor H.L."/>
            <person name="Wang Z.T."/>
            <person name="Raymond J."/>
            <person name="Chen M."/>
            <person name="Blankenship R.E."/>
            <person name="Touchman J.W."/>
        </authorList>
    </citation>
    <scope>NUCLEOTIDE SEQUENCE [LARGE SCALE GENOMIC DNA]</scope>
    <source>
        <strain evidence="2">ATCC 51547 / Ice1</strain>
    </source>
</reference>
<accession>B0TE01</accession>
<evidence type="ECO:0000313" key="1">
    <source>
        <dbReference type="EMBL" id="ABZ84196.1"/>
    </source>
</evidence>
<proteinExistence type="predicted"/>
<dbReference type="KEGG" id="hmo:HM1_1626"/>
<protein>
    <submittedName>
        <fullName evidence="1">Uncharacterized protein</fullName>
    </submittedName>
</protein>